<protein>
    <submittedName>
        <fullName evidence="4">Alpha/beta hydrolase</fullName>
    </submittedName>
</protein>
<dbReference type="GO" id="GO:0016787">
    <property type="term" value="F:hydrolase activity"/>
    <property type="evidence" value="ECO:0007669"/>
    <property type="project" value="UniProtKB-KW"/>
</dbReference>
<comment type="caution">
    <text evidence="4">The sequence shown here is derived from an EMBL/GenBank/DDBJ whole genome shotgun (WGS) entry which is preliminary data.</text>
</comment>
<dbReference type="Gene3D" id="3.40.50.1820">
    <property type="entry name" value="alpha/beta hydrolase"/>
    <property type="match status" value="1"/>
</dbReference>
<proteinExistence type="inferred from homology"/>
<evidence type="ECO:0000256" key="2">
    <source>
        <dbReference type="ARBA" id="ARBA00022801"/>
    </source>
</evidence>
<dbReference type="PANTHER" id="PTHR43798">
    <property type="entry name" value="MONOACYLGLYCEROL LIPASE"/>
    <property type="match status" value="1"/>
</dbReference>
<evidence type="ECO:0000256" key="1">
    <source>
        <dbReference type="ARBA" id="ARBA00008645"/>
    </source>
</evidence>
<organism evidence="4 5">
    <name type="scientific">Sessilibacter corallicola</name>
    <dbReference type="NCBI Taxonomy" id="2904075"/>
    <lineage>
        <taxon>Bacteria</taxon>
        <taxon>Pseudomonadati</taxon>
        <taxon>Pseudomonadota</taxon>
        <taxon>Gammaproteobacteria</taxon>
        <taxon>Cellvibrionales</taxon>
        <taxon>Cellvibrionaceae</taxon>
        <taxon>Sessilibacter</taxon>
    </lineage>
</organism>
<dbReference type="InterPro" id="IPR000073">
    <property type="entry name" value="AB_hydrolase_1"/>
</dbReference>
<comment type="similarity">
    <text evidence="1">Belongs to the AB hydrolase superfamily.</text>
</comment>
<reference evidence="4 5" key="1">
    <citation type="submission" date="2024-04" db="EMBL/GenBank/DDBJ databases">
        <title>Draft genome sequence of Sessilibacter corallicola NBRC 116591.</title>
        <authorList>
            <person name="Miyakawa T."/>
            <person name="Kusuya Y."/>
            <person name="Miura T."/>
        </authorList>
    </citation>
    <scope>NUCLEOTIDE SEQUENCE [LARGE SCALE GENOMIC DNA]</scope>
    <source>
        <strain evidence="4 5">KU-00831-HH</strain>
    </source>
</reference>
<feature type="domain" description="AB hydrolase-1" evidence="3">
    <location>
        <begin position="29"/>
        <end position="142"/>
    </location>
</feature>
<evidence type="ECO:0000313" key="5">
    <source>
        <dbReference type="Proteomes" id="UP001465153"/>
    </source>
</evidence>
<dbReference type="Proteomes" id="UP001465153">
    <property type="component" value="Unassembled WGS sequence"/>
</dbReference>
<keyword evidence="2 4" id="KW-0378">Hydrolase</keyword>
<gene>
    <name evidence="4" type="ORF">NBRC116591_02570</name>
</gene>
<evidence type="ECO:0000259" key="3">
    <source>
        <dbReference type="Pfam" id="PF00561"/>
    </source>
</evidence>
<accession>A0ABQ0A474</accession>
<evidence type="ECO:0000313" key="4">
    <source>
        <dbReference type="EMBL" id="GAA6166447.1"/>
    </source>
</evidence>
<keyword evidence="5" id="KW-1185">Reference proteome</keyword>
<dbReference type="Pfam" id="PF00561">
    <property type="entry name" value="Abhydrolase_1"/>
    <property type="match status" value="1"/>
</dbReference>
<dbReference type="PANTHER" id="PTHR43798:SF14">
    <property type="entry name" value="SERINE HYDROLASE-LIKE PROTEIN DDB_G0286239"/>
    <property type="match status" value="1"/>
</dbReference>
<dbReference type="EMBL" id="BAABWN010000001">
    <property type="protein sequence ID" value="GAA6166447.1"/>
    <property type="molecule type" value="Genomic_DNA"/>
</dbReference>
<dbReference type="SUPFAM" id="SSF53474">
    <property type="entry name" value="alpha/beta-Hydrolases"/>
    <property type="match status" value="1"/>
</dbReference>
<dbReference type="RefSeq" id="WP_353301384.1">
    <property type="nucleotide sequence ID" value="NZ_BAABWN010000001.1"/>
</dbReference>
<dbReference type="InterPro" id="IPR029058">
    <property type="entry name" value="AB_hydrolase_fold"/>
</dbReference>
<name>A0ABQ0A474_9GAMM</name>
<dbReference type="InterPro" id="IPR050266">
    <property type="entry name" value="AB_hydrolase_sf"/>
</dbReference>
<sequence length="283" mass="31639">MLHYTEQEFDLGYLKLQARVWGQGKSRKIIALHGWLDNCASFNQLAPLLDAHIVALDMAGHGLSGHRQHLAPYNIWEDVAEVFAVADLLNWETFSLLGHSRGAMISTLAAGTLPKRIDHLGLIDGIWPDPSVEEDAPKQLAQCVSQLLNPNRKQATVYPDWEHAVKARMNSVFPITRESSESLAERGVISHAGGYIWRADPKLQLPSAVKLTRNQWHAFVHKVEAKTHLILADDGLRKHISDMYEELAHFPHISVSLLEGGHHLHMEGEAENIAAILNPLLQE</sequence>